<keyword evidence="1" id="KW-0812">Transmembrane</keyword>
<feature type="transmembrane region" description="Helical" evidence="1">
    <location>
        <begin position="12"/>
        <end position="29"/>
    </location>
</feature>
<keyword evidence="1" id="KW-1133">Transmembrane helix</keyword>
<gene>
    <name evidence="2" type="ORF">GOB87_13900</name>
</gene>
<reference evidence="2" key="1">
    <citation type="submission" date="2019-11" db="EMBL/GenBank/DDBJ databases">
        <title>Description of new Acetobacter species.</title>
        <authorList>
            <person name="Cleenwerck I."/>
            <person name="Sombolestani A.S."/>
        </authorList>
    </citation>
    <scope>NUCLEOTIDE SEQUENCE</scope>
    <source>
        <strain evidence="2">LMG 1626</strain>
    </source>
</reference>
<dbReference type="EMBL" id="WOTH01000043">
    <property type="protein sequence ID" value="NHO55026.1"/>
    <property type="molecule type" value="Genomic_DNA"/>
</dbReference>
<keyword evidence="1" id="KW-0472">Membrane</keyword>
<dbReference type="AlphaFoldDB" id="A0A967EE66"/>
<accession>A0A967EE66</accession>
<keyword evidence="3" id="KW-1185">Reference proteome</keyword>
<comment type="caution">
    <text evidence="2">The sequence shown here is derived from an EMBL/GenBank/DDBJ whole genome shotgun (WGS) entry which is preliminary data.</text>
</comment>
<evidence type="ECO:0000313" key="2">
    <source>
        <dbReference type="EMBL" id="NHO55026.1"/>
    </source>
</evidence>
<feature type="transmembrane region" description="Helical" evidence="1">
    <location>
        <begin position="36"/>
        <end position="55"/>
    </location>
</feature>
<dbReference type="Proteomes" id="UP000597459">
    <property type="component" value="Unassembled WGS sequence"/>
</dbReference>
<proteinExistence type="predicted"/>
<name>A0A967EE66_9PROT</name>
<sequence length="65" mass="7038">MIEAGSDLMAFQHGVLIAGAIWFFICGFVTSKRRTWLTAALAGFMVLGLIYVVVAPTQSAMDVFP</sequence>
<evidence type="ECO:0000256" key="1">
    <source>
        <dbReference type="SAM" id="Phobius"/>
    </source>
</evidence>
<evidence type="ECO:0000313" key="3">
    <source>
        <dbReference type="Proteomes" id="UP000597459"/>
    </source>
</evidence>
<dbReference type="RefSeq" id="WP_166318129.1">
    <property type="nucleotide sequence ID" value="NZ_WOTH01000043.1"/>
</dbReference>
<protein>
    <submittedName>
        <fullName evidence="2">Uncharacterized protein</fullName>
    </submittedName>
</protein>
<organism evidence="2 3">
    <name type="scientific">Acetobacter estunensis</name>
    <dbReference type="NCBI Taxonomy" id="104097"/>
    <lineage>
        <taxon>Bacteria</taxon>
        <taxon>Pseudomonadati</taxon>
        <taxon>Pseudomonadota</taxon>
        <taxon>Alphaproteobacteria</taxon>
        <taxon>Acetobacterales</taxon>
        <taxon>Acetobacteraceae</taxon>
        <taxon>Acetobacter</taxon>
    </lineage>
</organism>